<organism evidence="1 2">
    <name type="scientific">Oxalobacter vibrioformis</name>
    <dbReference type="NCBI Taxonomy" id="933080"/>
    <lineage>
        <taxon>Bacteria</taxon>
        <taxon>Pseudomonadati</taxon>
        <taxon>Pseudomonadota</taxon>
        <taxon>Betaproteobacteria</taxon>
        <taxon>Burkholderiales</taxon>
        <taxon>Oxalobacteraceae</taxon>
        <taxon>Oxalobacter</taxon>
    </lineage>
</organism>
<sequence>MNKPRLTLPYSLVRQAAADMMLGASYATSTWFDPDVLTRIERVLTNTLQAVFGKEIIIEFVE</sequence>
<reference evidence="1" key="1">
    <citation type="journal article" date="2022" name="Front. Microbiol.">
        <title>New perspectives on an old grouping: The genomic and phenotypic variability of Oxalobacter formigenes and the implications for calcium oxalate stone prevention.</title>
        <authorList>
            <person name="Chmiel J.A."/>
            <person name="Carr C."/>
            <person name="Stuivenberg G.A."/>
            <person name="Venema R."/>
            <person name="Chanyi R.M."/>
            <person name="Al K.F."/>
            <person name="Giguere D."/>
            <person name="Say H."/>
            <person name="Akouris P.P."/>
            <person name="Dominguez Romero S.A."/>
            <person name="Kwong A."/>
            <person name="Tai V."/>
            <person name="Koval S.F."/>
            <person name="Razvi H."/>
            <person name="Bjazevic J."/>
            <person name="Burton J.P."/>
        </authorList>
    </citation>
    <scope>NUCLEOTIDE SEQUENCE</scope>
    <source>
        <strain evidence="1">WoOx3</strain>
    </source>
</reference>
<proteinExistence type="predicted"/>
<protein>
    <submittedName>
        <fullName evidence="1">Uncharacterized protein</fullName>
    </submittedName>
</protein>
<name>A0A9E9LWN4_9BURK</name>
<dbReference type="KEGG" id="ovb:NB640_00675"/>
<dbReference type="AlphaFoldDB" id="A0A9E9LWN4"/>
<gene>
    <name evidence="1" type="ORF">NB640_00675</name>
</gene>
<accession>A0A9E9LWN4</accession>
<evidence type="ECO:0000313" key="1">
    <source>
        <dbReference type="EMBL" id="WAW10219.1"/>
    </source>
</evidence>
<evidence type="ECO:0000313" key="2">
    <source>
        <dbReference type="Proteomes" id="UP001156215"/>
    </source>
</evidence>
<dbReference type="Proteomes" id="UP001156215">
    <property type="component" value="Chromosome"/>
</dbReference>
<dbReference type="EMBL" id="CP098242">
    <property type="protein sequence ID" value="WAW10219.1"/>
    <property type="molecule type" value="Genomic_DNA"/>
</dbReference>
<dbReference type="RefSeq" id="WP_269309222.1">
    <property type="nucleotide sequence ID" value="NZ_CP098242.1"/>
</dbReference>
<keyword evidence="2" id="KW-1185">Reference proteome</keyword>